<sequence>MMRRGDQSIKTQGVNKNNWYSALHQSRIRKLLQVSMAF</sequence>
<organism evidence="1 2">
    <name type="scientific">Vibrio ishigakensis</name>
    <dbReference type="NCBI Taxonomy" id="1481914"/>
    <lineage>
        <taxon>Bacteria</taxon>
        <taxon>Pseudomonadati</taxon>
        <taxon>Pseudomonadota</taxon>
        <taxon>Gammaproteobacteria</taxon>
        <taxon>Vibrionales</taxon>
        <taxon>Vibrionaceae</taxon>
        <taxon>Vibrio</taxon>
    </lineage>
</organism>
<proteinExistence type="predicted"/>
<keyword evidence="1" id="KW-0456">Lyase</keyword>
<reference evidence="1 2" key="1">
    <citation type="submission" date="2015-01" db="EMBL/GenBank/DDBJ databases">
        <title>Vibrio sp. C5 JCM 19232 whole genome shotgun sequence.</title>
        <authorList>
            <person name="Sawabe T."/>
            <person name="Meirelles P."/>
            <person name="Feng G."/>
            <person name="Sayaka M."/>
            <person name="Hattori M."/>
            <person name="Ohkuma M."/>
        </authorList>
    </citation>
    <scope>NUCLEOTIDE SEQUENCE [LARGE SCALE GENOMIC DNA]</scope>
    <source>
        <strain evidence="1 2">JCM19232</strain>
    </source>
</reference>
<protein>
    <submittedName>
        <fullName evidence="1">Alginate lyase</fullName>
    </submittedName>
</protein>
<accession>A0A0B8P0Y7</accession>
<dbReference type="GO" id="GO:0016829">
    <property type="term" value="F:lyase activity"/>
    <property type="evidence" value="ECO:0007669"/>
    <property type="project" value="UniProtKB-KW"/>
</dbReference>
<evidence type="ECO:0000313" key="2">
    <source>
        <dbReference type="Proteomes" id="UP000031670"/>
    </source>
</evidence>
<dbReference type="AlphaFoldDB" id="A0A0B8P0Y7"/>
<dbReference type="EMBL" id="BBSA01000001">
    <property type="protein sequence ID" value="GAM60425.1"/>
    <property type="molecule type" value="Genomic_DNA"/>
</dbReference>
<name>A0A0B8P0Y7_9VIBR</name>
<gene>
    <name evidence="1" type="ORF">JCM19232_758</name>
</gene>
<evidence type="ECO:0000313" key="1">
    <source>
        <dbReference type="EMBL" id="GAM60425.1"/>
    </source>
</evidence>
<reference evidence="1 2" key="2">
    <citation type="submission" date="2015-01" db="EMBL/GenBank/DDBJ databases">
        <authorList>
            <consortium name="NBRP consortium"/>
            <person name="Sawabe T."/>
            <person name="Meirelles P."/>
            <person name="Feng G."/>
            <person name="Sayaka M."/>
            <person name="Hattori M."/>
            <person name="Ohkuma M."/>
        </authorList>
    </citation>
    <scope>NUCLEOTIDE SEQUENCE [LARGE SCALE GENOMIC DNA]</scope>
    <source>
        <strain evidence="1 2">JCM19232</strain>
    </source>
</reference>
<comment type="caution">
    <text evidence="1">The sequence shown here is derived from an EMBL/GenBank/DDBJ whole genome shotgun (WGS) entry which is preliminary data.</text>
</comment>
<dbReference type="Proteomes" id="UP000031670">
    <property type="component" value="Unassembled WGS sequence"/>
</dbReference>